<dbReference type="PROSITE" id="PS50110">
    <property type="entry name" value="RESPONSE_REGULATORY"/>
    <property type="match status" value="1"/>
</dbReference>
<dbReference type="InterPro" id="IPR029787">
    <property type="entry name" value="Nucleotide_cyclase"/>
</dbReference>
<dbReference type="Pfam" id="PF00563">
    <property type="entry name" value="EAL"/>
    <property type="match status" value="1"/>
</dbReference>
<dbReference type="InterPro" id="IPR001789">
    <property type="entry name" value="Sig_transdc_resp-reg_receiver"/>
</dbReference>
<dbReference type="GO" id="GO:0071111">
    <property type="term" value="F:cyclic-guanylate-specific phosphodiesterase activity"/>
    <property type="evidence" value="ECO:0007669"/>
    <property type="project" value="InterPro"/>
</dbReference>
<dbReference type="SMART" id="SM00448">
    <property type="entry name" value="REC"/>
    <property type="match status" value="1"/>
</dbReference>
<dbReference type="Pfam" id="PF00072">
    <property type="entry name" value="Response_reg"/>
    <property type="match status" value="1"/>
</dbReference>
<reference evidence="5" key="1">
    <citation type="journal article" date="2013" name="PLoS ONE">
        <title>Metagenomic insights into the carbohydrate-active enzymes carried by the microorganisms adhering to solid digesta in the rumen of cows.</title>
        <authorList>
            <person name="Wang L."/>
            <person name="Hatem A."/>
            <person name="Catalyurek U.V."/>
            <person name="Morrison M."/>
            <person name="Yu Z."/>
        </authorList>
    </citation>
    <scope>NUCLEOTIDE SEQUENCE</scope>
</reference>
<dbReference type="GO" id="GO:0000160">
    <property type="term" value="P:phosphorelay signal transduction system"/>
    <property type="evidence" value="ECO:0007669"/>
    <property type="project" value="InterPro"/>
</dbReference>
<dbReference type="SUPFAM" id="SSF141868">
    <property type="entry name" value="EAL domain-like"/>
    <property type="match status" value="1"/>
</dbReference>
<feature type="modified residue" description="4-aspartylphosphate" evidence="1">
    <location>
        <position position="71"/>
    </location>
</feature>
<dbReference type="SUPFAM" id="SSF55073">
    <property type="entry name" value="Nucleotide cyclase"/>
    <property type="match status" value="1"/>
</dbReference>
<dbReference type="InterPro" id="IPR050706">
    <property type="entry name" value="Cyclic-di-GMP_PDE-like"/>
</dbReference>
<sequence>MTALNQMYDISEINAKNRKKPVLIVEDDFVNRELLNAYLQQEYEILCAETAEEALRIIHGNSETLSLVLLDLNLPGMKGLDLLREIKKDIDLSRIPVIVLTSDTESEVDSLNAGASDFIPKPYPRHEIILARVRRSIELSENKDLIRWTERDQLTGLYNREYFYRYAEIYDTFHQDEATDALVLDVSHFRVMNERFGRAYADEVLKRIGAELYKFVRSNGGIACRREADTFQVYCLHMTDYAPLARQVTAAACGEDKGHVRIRVGVCPRVDKTVDMERRFDHAKSAADTLRNSFSESVAVYDESLREGEAYAERLLDDFRTALAQKQFAVYFQPKYGIRSPKPVLCGAEALVRWQHPELGMIPPGRFIPLFESNGLIRELDHYVWREAAAQIGDWRKRLGCSVPVSVNVSRIDMMDPDLADTFCRLVEENGLSFDDLHLEITESAYTEDSEEIIRVVSGLRARGFKIEMDDFGAGYSSLNMITKLPIDALKLDMMFIRTAFHETGNTGILKIMLDISRYLSVPMIAEGVETEEQMLTLQGLGCDIVQGYYFARPMPAKDFEAYLKSK</sequence>
<dbReference type="PROSITE" id="PS50887">
    <property type="entry name" value="GGDEF"/>
    <property type="match status" value="1"/>
</dbReference>
<dbReference type="SMART" id="SM00052">
    <property type="entry name" value="EAL"/>
    <property type="match status" value="1"/>
</dbReference>
<feature type="domain" description="EAL" evidence="3">
    <location>
        <begin position="312"/>
        <end position="567"/>
    </location>
</feature>
<dbReference type="PANTHER" id="PTHR33121">
    <property type="entry name" value="CYCLIC DI-GMP PHOSPHODIESTERASE PDEF"/>
    <property type="match status" value="1"/>
</dbReference>
<dbReference type="InterPro" id="IPR043128">
    <property type="entry name" value="Rev_trsase/Diguanyl_cyclase"/>
</dbReference>
<dbReference type="EMBL" id="KC246790">
    <property type="protein sequence ID" value="AHF24317.1"/>
    <property type="molecule type" value="Genomic_DNA"/>
</dbReference>
<dbReference type="PROSITE" id="PS50883">
    <property type="entry name" value="EAL"/>
    <property type="match status" value="1"/>
</dbReference>
<dbReference type="InterPro" id="IPR000160">
    <property type="entry name" value="GGDEF_dom"/>
</dbReference>
<dbReference type="Gene3D" id="3.20.20.450">
    <property type="entry name" value="EAL domain"/>
    <property type="match status" value="1"/>
</dbReference>
<proteinExistence type="predicted"/>
<name>W0FNC6_9BACT</name>
<evidence type="ECO:0000313" key="5">
    <source>
        <dbReference type="EMBL" id="AHF24317.1"/>
    </source>
</evidence>
<organism evidence="5">
    <name type="scientific">uncultured bacterium Contig17</name>
    <dbReference type="NCBI Taxonomy" id="1393492"/>
    <lineage>
        <taxon>Bacteria</taxon>
        <taxon>environmental samples</taxon>
    </lineage>
</organism>
<protein>
    <submittedName>
        <fullName evidence="5">Putative sensory box/GGDEF domain/EAL domain protein</fullName>
    </submittedName>
</protein>
<dbReference type="InterPro" id="IPR035919">
    <property type="entry name" value="EAL_sf"/>
</dbReference>
<accession>W0FNC6</accession>
<dbReference type="AlphaFoldDB" id="W0FNC6"/>
<dbReference type="InterPro" id="IPR001633">
    <property type="entry name" value="EAL_dom"/>
</dbReference>
<dbReference type="CDD" id="cd01948">
    <property type="entry name" value="EAL"/>
    <property type="match status" value="1"/>
</dbReference>
<evidence type="ECO:0000259" key="4">
    <source>
        <dbReference type="PROSITE" id="PS50887"/>
    </source>
</evidence>
<evidence type="ECO:0000259" key="2">
    <source>
        <dbReference type="PROSITE" id="PS50110"/>
    </source>
</evidence>
<feature type="domain" description="Response regulatory" evidence="2">
    <location>
        <begin position="21"/>
        <end position="136"/>
    </location>
</feature>
<dbReference type="SMART" id="SM00267">
    <property type="entry name" value="GGDEF"/>
    <property type="match status" value="1"/>
</dbReference>
<keyword evidence="1" id="KW-0597">Phosphoprotein</keyword>
<dbReference type="Gene3D" id="3.30.70.270">
    <property type="match status" value="1"/>
</dbReference>
<feature type="domain" description="GGDEF" evidence="4">
    <location>
        <begin position="177"/>
        <end position="303"/>
    </location>
</feature>
<dbReference type="Gene3D" id="3.40.50.2300">
    <property type="match status" value="1"/>
</dbReference>
<evidence type="ECO:0000256" key="1">
    <source>
        <dbReference type="PROSITE-ProRule" id="PRU00169"/>
    </source>
</evidence>
<dbReference type="SUPFAM" id="SSF52172">
    <property type="entry name" value="CheY-like"/>
    <property type="match status" value="1"/>
</dbReference>
<evidence type="ECO:0000259" key="3">
    <source>
        <dbReference type="PROSITE" id="PS50883"/>
    </source>
</evidence>
<dbReference type="InterPro" id="IPR011006">
    <property type="entry name" value="CheY-like_superfamily"/>
</dbReference>
<dbReference type="PANTHER" id="PTHR33121:SF70">
    <property type="entry name" value="SIGNALING PROTEIN YKOW"/>
    <property type="match status" value="1"/>
</dbReference>
<dbReference type="NCBIfam" id="TIGR00254">
    <property type="entry name" value="GGDEF"/>
    <property type="match status" value="1"/>
</dbReference>
<dbReference type="Pfam" id="PF00990">
    <property type="entry name" value="GGDEF"/>
    <property type="match status" value="1"/>
</dbReference>